<protein>
    <submittedName>
        <fullName evidence="4">N-methylhydantoinase A</fullName>
        <ecNumber evidence="4">3.5.2.14</ecNumber>
    </submittedName>
</protein>
<feature type="domain" description="Hydantoinase A/oxoprolinase" evidence="1">
    <location>
        <begin position="206"/>
        <end position="502"/>
    </location>
</feature>
<keyword evidence="4" id="KW-0378">Hydrolase</keyword>
<dbReference type="GO" id="GO:0047423">
    <property type="term" value="F:N-methylhydantoinase (ATP-hydrolyzing) activity"/>
    <property type="evidence" value="ECO:0007669"/>
    <property type="project" value="UniProtKB-EC"/>
</dbReference>
<dbReference type="AlphaFoldDB" id="A0A160TW39"/>
<dbReference type="GO" id="GO:0017168">
    <property type="term" value="F:5-oxoprolinase (ATP-hydrolyzing) activity"/>
    <property type="evidence" value="ECO:0007669"/>
    <property type="project" value="TreeGrafter"/>
</dbReference>
<dbReference type="PANTHER" id="PTHR11365">
    <property type="entry name" value="5-OXOPROLINASE RELATED"/>
    <property type="match status" value="1"/>
</dbReference>
<dbReference type="InterPro" id="IPR045079">
    <property type="entry name" value="Oxoprolinase-like"/>
</dbReference>
<dbReference type="Pfam" id="PF05378">
    <property type="entry name" value="Hydant_A_N"/>
    <property type="match status" value="1"/>
</dbReference>
<dbReference type="InterPro" id="IPR049517">
    <property type="entry name" value="ACX-like_C"/>
</dbReference>
<dbReference type="EMBL" id="CZRL01000120">
    <property type="protein sequence ID" value="CUS55173.1"/>
    <property type="molecule type" value="Genomic_DNA"/>
</dbReference>
<evidence type="ECO:0000313" key="4">
    <source>
        <dbReference type="EMBL" id="CUS55173.1"/>
    </source>
</evidence>
<sequence>MTQNKIEVRLAVDVGGTFTDIVLKTPETQTTVKVLTTTSSPEEAVIAGAKEVFASAGIDPVSVDLVLHGTTLATNAILERKGAVTALITTEGFRDVLEIGYETRYDQYNVFLEKVTPLIPRDRRLCLSERIDINGHVILKLNELAIPELVPNLEAAGVESIAIGFLHAYANPAHEQTVGRKLGDLMPDIPITLSSEVCPEIREFERLSTAAANAYVRPAMEGYLSRLEIGLQAIGLTCPVLLMTSSGGLTTLETAKQQPIRLVESGPAGGAILARDLAVELGLNRVIAFDMGGTTAKISLIEDFEPGKAREFEVDRQAHFRKGSGLPLRIPVIEMVEIGAGGGSIARIDGTGRVTIGPDSAGADPGPAAYGQGGTQPTITDADIVLGKIDTEQFAGGKLSLDYDAAAKALNTNIGESQGLTSQMSAFAVNEMVDETMANAVRVHTVEKGHDVAEHSVIAFGGAAPLHVARLVDKLGIDCFIIPENAGVGSAVGFLQAPVSYEVVRSLHMSLDDLDRSRIDQVFDEMREEALAVVQAGAGDSPLTEARSAFMRYRGQGHEISVPISGDTFDEVAIAALKSNFDKQYAALFRRTLPNAEIEVLTWALTISTSTRTLVAGNSDYTPTQAVAVGERQVFDAETDSYIHSQIYNRNDLQPGSTLRGPAIIIESQTSTFVPGGFSLNVSTNGHLVVKRDTGH</sequence>
<proteinExistence type="predicted"/>
<gene>
    <name evidence="4" type="ORF">MGWOODY_XGa2241</name>
</gene>
<dbReference type="PANTHER" id="PTHR11365:SF23">
    <property type="entry name" value="HYPOTHETICAL 5-OXOPROLINASE (EUROFUNG)-RELATED"/>
    <property type="match status" value="1"/>
</dbReference>
<dbReference type="GO" id="GO:0005829">
    <property type="term" value="C:cytosol"/>
    <property type="evidence" value="ECO:0007669"/>
    <property type="project" value="TreeGrafter"/>
</dbReference>
<dbReference type="Pfam" id="PF19278">
    <property type="entry name" value="Hydant_A_C"/>
    <property type="match status" value="1"/>
</dbReference>
<name>A0A160TW39_9ZZZZ</name>
<evidence type="ECO:0000259" key="1">
    <source>
        <dbReference type="Pfam" id="PF01968"/>
    </source>
</evidence>
<dbReference type="InterPro" id="IPR002821">
    <property type="entry name" value="Hydantoinase_A"/>
</dbReference>
<dbReference type="GO" id="GO:0006749">
    <property type="term" value="P:glutathione metabolic process"/>
    <property type="evidence" value="ECO:0007669"/>
    <property type="project" value="TreeGrafter"/>
</dbReference>
<organism evidence="4">
    <name type="scientific">hydrothermal vent metagenome</name>
    <dbReference type="NCBI Taxonomy" id="652676"/>
    <lineage>
        <taxon>unclassified sequences</taxon>
        <taxon>metagenomes</taxon>
        <taxon>ecological metagenomes</taxon>
    </lineage>
</organism>
<evidence type="ECO:0000259" key="2">
    <source>
        <dbReference type="Pfam" id="PF05378"/>
    </source>
</evidence>
<dbReference type="EC" id="3.5.2.14" evidence="4"/>
<evidence type="ECO:0000259" key="3">
    <source>
        <dbReference type="Pfam" id="PF19278"/>
    </source>
</evidence>
<dbReference type="InterPro" id="IPR008040">
    <property type="entry name" value="Hydant_A_N"/>
</dbReference>
<feature type="domain" description="Hydantoinase/oxoprolinase N-terminal" evidence="2">
    <location>
        <begin position="9"/>
        <end position="180"/>
    </location>
</feature>
<accession>A0A160TW39</accession>
<reference evidence="4" key="1">
    <citation type="submission" date="2015-10" db="EMBL/GenBank/DDBJ databases">
        <authorList>
            <person name="Gilbert D.G."/>
        </authorList>
    </citation>
    <scope>NUCLEOTIDE SEQUENCE</scope>
</reference>
<feature type="domain" description="Acetophenone carboxylase-like C-terminal" evidence="3">
    <location>
        <begin position="518"/>
        <end position="681"/>
    </location>
</feature>
<dbReference type="Pfam" id="PF01968">
    <property type="entry name" value="Hydantoinase_A"/>
    <property type="match status" value="1"/>
</dbReference>